<evidence type="ECO:0000256" key="4">
    <source>
        <dbReference type="ARBA" id="ARBA00022741"/>
    </source>
</evidence>
<dbReference type="Pfam" id="PF00733">
    <property type="entry name" value="Asn_synthase"/>
    <property type="match status" value="1"/>
</dbReference>
<keyword evidence="7 9" id="KW-0315">Glutamine amidotransferase</keyword>
<keyword evidence="9" id="KW-0028">Amino-acid biosynthesis</keyword>
<dbReference type="AlphaFoldDB" id="A0A1H3B3C6"/>
<dbReference type="PIRSF" id="PIRSF001589">
    <property type="entry name" value="Asn_synthetase_glu-h"/>
    <property type="match status" value="1"/>
</dbReference>
<dbReference type="InterPro" id="IPR051786">
    <property type="entry name" value="ASN_synthetase/amidase"/>
</dbReference>
<dbReference type="InterPro" id="IPR029055">
    <property type="entry name" value="Ntn_hydrolases_N"/>
</dbReference>
<dbReference type="CDD" id="cd00712">
    <property type="entry name" value="AsnB"/>
    <property type="match status" value="1"/>
</dbReference>
<feature type="binding site" evidence="10">
    <location>
        <position position="294"/>
    </location>
    <ligand>
        <name>ATP</name>
        <dbReference type="ChEBI" id="CHEBI:30616"/>
    </ligand>
</feature>
<comment type="similarity">
    <text evidence="2">Belongs to the asparagine synthetase family.</text>
</comment>
<protein>
    <recommendedName>
        <fullName evidence="3">asparagine synthase (glutamine-hydrolyzing)</fullName>
        <ecNumber evidence="3">6.3.5.4</ecNumber>
    </recommendedName>
</protein>
<dbReference type="InterPro" id="IPR033738">
    <property type="entry name" value="AsnB_N"/>
</dbReference>
<dbReference type="SUPFAM" id="SSF52402">
    <property type="entry name" value="Adenine nucleotide alpha hydrolases-like"/>
    <property type="match status" value="1"/>
</dbReference>
<dbReference type="GO" id="GO:0005524">
    <property type="term" value="F:ATP binding"/>
    <property type="evidence" value="ECO:0007669"/>
    <property type="project" value="UniProtKB-KW"/>
</dbReference>
<dbReference type="EMBL" id="FNNQ01000015">
    <property type="protein sequence ID" value="SDX36423.1"/>
    <property type="molecule type" value="Genomic_DNA"/>
</dbReference>
<feature type="binding site" evidence="10">
    <location>
        <position position="102"/>
    </location>
    <ligand>
        <name>L-glutamine</name>
        <dbReference type="ChEBI" id="CHEBI:58359"/>
    </ligand>
</feature>
<evidence type="ECO:0000313" key="13">
    <source>
        <dbReference type="EMBL" id="SDX36423.1"/>
    </source>
</evidence>
<evidence type="ECO:0000256" key="8">
    <source>
        <dbReference type="ARBA" id="ARBA00048741"/>
    </source>
</evidence>
<evidence type="ECO:0000256" key="10">
    <source>
        <dbReference type="PIRSR" id="PIRSR001589-2"/>
    </source>
</evidence>
<dbReference type="PANTHER" id="PTHR43284:SF1">
    <property type="entry name" value="ASPARAGINE SYNTHETASE"/>
    <property type="match status" value="1"/>
</dbReference>
<dbReference type="InterPro" id="IPR006426">
    <property type="entry name" value="Asn_synth_AEB"/>
</dbReference>
<feature type="binding site" evidence="10">
    <location>
        <begin position="377"/>
        <end position="378"/>
    </location>
    <ligand>
        <name>ATP</name>
        <dbReference type="ChEBI" id="CHEBI:30616"/>
    </ligand>
</feature>
<feature type="binding site" evidence="10">
    <location>
        <position position="263"/>
    </location>
    <ligand>
        <name>ATP</name>
        <dbReference type="ChEBI" id="CHEBI:30616"/>
    </ligand>
</feature>
<dbReference type="PROSITE" id="PS51278">
    <property type="entry name" value="GATASE_TYPE_2"/>
    <property type="match status" value="1"/>
</dbReference>
<dbReference type="EC" id="6.3.5.4" evidence="3"/>
<dbReference type="InterPro" id="IPR017932">
    <property type="entry name" value="GATase_2_dom"/>
</dbReference>
<dbReference type="Gene3D" id="3.60.20.10">
    <property type="entry name" value="Glutamine Phosphoribosylpyrophosphate, subunit 1, domain 1"/>
    <property type="match status" value="1"/>
</dbReference>
<keyword evidence="5 10" id="KW-0067">ATP-binding</keyword>
<evidence type="ECO:0000256" key="2">
    <source>
        <dbReference type="ARBA" id="ARBA00005752"/>
    </source>
</evidence>
<dbReference type="SUPFAM" id="SSF56235">
    <property type="entry name" value="N-terminal nucleophile aminohydrolases (Ntn hydrolases)"/>
    <property type="match status" value="1"/>
</dbReference>
<dbReference type="Pfam" id="PF13537">
    <property type="entry name" value="GATase_7"/>
    <property type="match status" value="1"/>
</dbReference>
<evidence type="ECO:0000256" key="9">
    <source>
        <dbReference type="PIRSR" id="PIRSR001589-1"/>
    </source>
</evidence>
<evidence type="ECO:0000313" key="14">
    <source>
        <dbReference type="Proteomes" id="UP000198534"/>
    </source>
</evidence>
<evidence type="ECO:0000256" key="1">
    <source>
        <dbReference type="ARBA" id="ARBA00005187"/>
    </source>
</evidence>
<feature type="active site" description="For GATase activity" evidence="9">
    <location>
        <position position="2"/>
    </location>
</feature>
<name>A0A1H3B3C6_9BACL</name>
<accession>A0A1H3B3C6</accession>
<dbReference type="OrthoDB" id="9763290at2"/>
<evidence type="ECO:0000256" key="7">
    <source>
        <dbReference type="ARBA" id="ARBA00022962"/>
    </source>
</evidence>
<dbReference type="Proteomes" id="UP000198534">
    <property type="component" value="Unassembled WGS sequence"/>
</dbReference>
<dbReference type="STRING" id="1048340.SAMN05444487_11524"/>
<sequence length="614" mass="70844">MCGITGWVDWKRDLSNEKTILEQMTNTLYWRGPDNDGFWLSQRAAFAHRRLIVIDPEGGKQPMVRQENGRQYALTYNGELYNFRELRQELISLGHTFETRSDTEVVLRSYIEWGTDAPRRFNGIFAIAIWDSAKQELILIRDQLGVKPLFYAQRESSVLFGSELKALLAHPSVRPEIDRTGLAELFITVPVRTPGNGIYRDVHEVRPGHLLRFSAKGMQDETYWKLESHPHEHDLETTTLHIRELLHDTVQRQLIADVPVVSLLSGGLDSSGLTALAAREYRNQGKDPLHTYSVDFIGSDRDFQTDPLHQSLDTPWVQHMVEHTNSHHHNVTLDTPDLIANHDVPIHAHDLPGMGEMEISLYLLFREIRKKAVVSLSGESADEVFGGYPWFHDQKVLQAKTFPWNVTMESGKSLLSNFLTPDAQEVLQYDEYLHQRYEEAIAEVPTLPGENPHDARIRELFYLNLTRFLPVLLNRKDRMSMATGLEVRVPFCDPRLVQYVWNIPWEMKNVDNIEKGILRRAFADVLPEGIIKRRKSAYPFTTNPTYLAALRSRMNEIIHDSNSPLTSVIDRDALQKLYDATEHPSQKITRWIQILDRLVQTNTWLSKYDVSIRL</sequence>
<evidence type="ECO:0000256" key="6">
    <source>
        <dbReference type="ARBA" id="ARBA00022888"/>
    </source>
</evidence>
<reference evidence="13 14" key="1">
    <citation type="submission" date="2016-10" db="EMBL/GenBank/DDBJ databases">
        <authorList>
            <person name="de Groot N.N."/>
        </authorList>
    </citation>
    <scope>NUCLEOTIDE SEQUENCE [LARGE SCALE GENOMIC DNA]</scope>
    <source>
        <strain evidence="13 14">DSM 45610</strain>
    </source>
</reference>
<dbReference type="GO" id="GO:0004066">
    <property type="term" value="F:asparagine synthase (glutamine-hydrolyzing) activity"/>
    <property type="evidence" value="ECO:0007669"/>
    <property type="project" value="UniProtKB-EC"/>
</dbReference>
<keyword evidence="4 10" id="KW-0547">Nucleotide-binding</keyword>
<dbReference type="GO" id="GO:0006529">
    <property type="term" value="P:asparagine biosynthetic process"/>
    <property type="evidence" value="ECO:0007669"/>
    <property type="project" value="UniProtKB-KW"/>
</dbReference>
<dbReference type="Gene3D" id="3.40.50.620">
    <property type="entry name" value="HUPs"/>
    <property type="match status" value="1"/>
</dbReference>
<evidence type="ECO:0000256" key="11">
    <source>
        <dbReference type="PIRSR" id="PIRSR001589-3"/>
    </source>
</evidence>
<evidence type="ECO:0000256" key="5">
    <source>
        <dbReference type="ARBA" id="ARBA00022840"/>
    </source>
</evidence>
<dbReference type="RefSeq" id="WP_091742100.1">
    <property type="nucleotide sequence ID" value="NZ_FNNQ01000015.1"/>
</dbReference>
<dbReference type="CDD" id="cd01991">
    <property type="entry name" value="Asn_synthase_B_C"/>
    <property type="match status" value="1"/>
</dbReference>
<keyword evidence="6 9" id="KW-0061">Asparagine biosynthesis</keyword>
<dbReference type="InterPro" id="IPR001962">
    <property type="entry name" value="Asn_synthase"/>
</dbReference>
<evidence type="ECO:0000259" key="12">
    <source>
        <dbReference type="PROSITE" id="PS51278"/>
    </source>
</evidence>
<comment type="catalytic activity">
    <reaction evidence="8">
        <text>L-aspartate + L-glutamine + ATP + H2O = L-asparagine + L-glutamate + AMP + diphosphate + H(+)</text>
        <dbReference type="Rhea" id="RHEA:12228"/>
        <dbReference type="ChEBI" id="CHEBI:15377"/>
        <dbReference type="ChEBI" id="CHEBI:15378"/>
        <dbReference type="ChEBI" id="CHEBI:29985"/>
        <dbReference type="ChEBI" id="CHEBI:29991"/>
        <dbReference type="ChEBI" id="CHEBI:30616"/>
        <dbReference type="ChEBI" id="CHEBI:33019"/>
        <dbReference type="ChEBI" id="CHEBI:58048"/>
        <dbReference type="ChEBI" id="CHEBI:58359"/>
        <dbReference type="ChEBI" id="CHEBI:456215"/>
        <dbReference type="EC" id="6.3.5.4"/>
    </reaction>
</comment>
<keyword evidence="14" id="KW-1185">Reference proteome</keyword>
<feature type="site" description="Important for beta-aspartyl-AMP intermediate formation" evidence="11">
    <location>
        <position position="379"/>
    </location>
</feature>
<evidence type="ECO:0000256" key="3">
    <source>
        <dbReference type="ARBA" id="ARBA00012737"/>
    </source>
</evidence>
<dbReference type="PANTHER" id="PTHR43284">
    <property type="entry name" value="ASPARAGINE SYNTHETASE (GLUTAMINE-HYDROLYZING)"/>
    <property type="match status" value="1"/>
</dbReference>
<comment type="pathway">
    <text evidence="1">Amino-acid biosynthesis; L-asparagine biosynthesis; L-asparagine from L-aspartate (L-Gln route): step 1/1.</text>
</comment>
<dbReference type="InterPro" id="IPR014729">
    <property type="entry name" value="Rossmann-like_a/b/a_fold"/>
</dbReference>
<gene>
    <name evidence="13" type="ORF">SAMN05444487_11524</name>
</gene>
<dbReference type="NCBIfam" id="TIGR01536">
    <property type="entry name" value="asn_synth_AEB"/>
    <property type="match status" value="1"/>
</dbReference>
<feature type="domain" description="Glutamine amidotransferase type-2" evidence="12">
    <location>
        <begin position="2"/>
        <end position="216"/>
    </location>
</feature>
<organism evidence="13 14">
    <name type="scientific">Marininema mesophilum</name>
    <dbReference type="NCBI Taxonomy" id="1048340"/>
    <lineage>
        <taxon>Bacteria</taxon>
        <taxon>Bacillati</taxon>
        <taxon>Bacillota</taxon>
        <taxon>Bacilli</taxon>
        <taxon>Bacillales</taxon>
        <taxon>Thermoactinomycetaceae</taxon>
        <taxon>Marininema</taxon>
    </lineage>
</organism>
<proteinExistence type="inferred from homology"/>